<evidence type="ECO:0000313" key="2">
    <source>
        <dbReference type="Proteomes" id="UP000283530"/>
    </source>
</evidence>
<dbReference type="GO" id="GO:0016301">
    <property type="term" value="F:kinase activity"/>
    <property type="evidence" value="ECO:0007669"/>
    <property type="project" value="UniProtKB-KW"/>
</dbReference>
<keyword evidence="2" id="KW-1185">Reference proteome</keyword>
<comment type="caution">
    <text evidence="1">The sequence shown here is derived from an EMBL/GenBank/DDBJ whole genome shotgun (WGS) entry which is preliminary data.</text>
</comment>
<accession>A0A3S3R6B4</accession>
<name>A0A3S3R6B4_9MAGN</name>
<reference evidence="1 2" key="1">
    <citation type="journal article" date="2019" name="Nat. Plants">
        <title>Stout camphor tree genome fills gaps in understanding of flowering plant genome evolution.</title>
        <authorList>
            <person name="Chaw S.M."/>
            <person name="Liu Y.C."/>
            <person name="Wu Y.W."/>
            <person name="Wang H.Y."/>
            <person name="Lin C.I."/>
            <person name="Wu C.S."/>
            <person name="Ke H.M."/>
            <person name="Chang L.Y."/>
            <person name="Hsu C.Y."/>
            <person name="Yang H.T."/>
            <person name="Sudianto E."/>
            <person name="Hsu M.H."/>
            <person name="Wu K.P."/>
            <person name="Wang L.N."/>
            <person name="Leebens-Mack J.H."/>
            <person name="Tsai I.J."/>
        </authorList>
    </citation>
    <scope>NUCLEOTIDE SEQUENCE [LARGE SCALE GENOMIC DNA]</scope>
    <source>
        <strain evidence="2">cv. Chaw 1501</strain>
        <tissue evidence="1">Young leaves</tissue>
    </source>
</reference>
<dbReference type="EMBL" id="QPKB01000012">
    <property type="protein sequence ID" value="RWR96040.1"/>
    <property type="molecule type" value="Genomic_DNA"/>
</dbReference>
<sequence>MRVNLEVTQRPFMGEVVQALKLVYNDMEETCEDSYSKNEGVSFGPDSGFRGPDSSWWNGSTPRLTYAYTSPFVTMDCCSGPLEEINRPVSALTLVGGVGFLTQQNRSGPLQTIRSRLAFYRSKGSMSEHGLLLRVSSNGYDWV</sequence>
<dbReference type="OrthoDB" id="1901798at2759"/>
<evidence type="ECO:0000313" key="1">
    <source>
        <dbReference type="EMBL" id="RWR96040.1"/>
    </source>
</evidence>
<protein>
    <submittedName>
        <fullName evidence="1">Receptor-like serine/threonine-protein kinase ALE2 isoform X1</fullName>
    </submittedName>
</protein>
<dbReference type="STRING" id="337451.A0A3S3R6B4"/>
<keyword evidence="1" id="KW-0808">Transferase</keyword>
<keyword evidence="1" id="KW-0418">Kinase</keyword>
<proteinExistence type="predicted"/>
<keyword evidence="1" id="KW-0675">Receptor</keyword>
<dbReference type="AlphaFoldDB" id="A0A3S3R6B4"/>
<organism evidence="1 2">
    <name type="scientific">Cinnamomum micranthum f. kanehirae</name>
    <dbReference type="NCBI Taxonomy" id="337451"/>
    <lineage>
        <taxon>Eukaryota</taxon>
        <taxon>Viridiplantae</taxon>
        <taxon>Streptophyta</taxon>
        <taxon>Embryophyta</taxon>
        <taxon>Tracheophyta</taxon>
        <taxon>Spermatophyta</taxon>
        <taxon>Magnoliopsida</taxon>
        <taxon>Magnoliidae</taxon>
        <taxon>Laurales</taxon>
        <taxon>Lauraceae</taxon>
        <taxon>Cinnamomum</taxon>
    </lineage>
</organism>
<dbReference type="Proteomes" id="UP000283530">
    <property type="component" value="Unassembled WGS sequence"/>
</dbReference>
<gene>
    <name evidence="1" type="ORF">CKAN_02540500</name>
</gene>